<dbReference type="GO" id="GO:0003677">
    <property type="term" value="F:DNA binding"/>
    <property type="evidence" value="ECO:0007669"/>
    <property type="project" value="UniProtKB-ARBA"/>
</dbReference>
<name>A0ABD3SIZ3_9LAMI</name>
<evidence type="ECO:0008006" key="6">
    <source>
        <dbReference type="Google" id="ProtNLM"/>
    </source>
</evidence>
<feature type="region of interest" description="Disordered" evidence="3">
    <location>
        <begin position="72"/>
        <end position="91"/>
    </location>
</feature>
<sequence>MSSGIEKNDYSDDNKKELDNKSSGYSTYGPAIVEKKKTKRRERMKEGTPEITAAPYIVKKLVKKDNDILSTSKEDYGDVKSKRKKRRKDVEKAEVTVSPYFVKNLMKDENQYCSFETAKSSGDGDGINIKSKRKIRRKDVEKPEKIVSPYFEKKFVKDDNVYSTLETAKASGDGDDGNIKSKQKKRRKDGDNNISPYSMKELVKDEIANSQSYENLGTKYAPIVEKNTKIKKKKRRKDEDNDNMKESLVNEMMHSSDFNEKEGEPKIISIDDLFSQCAHTGGSCFYKNTPLFGNCEYMKKGNENEIRRREIVSQNKTSDGTEKGHKRIVSPYFANSKVEAITEEGKIESQAKKAKRKAASTHARALTTSQKRDEAYERKSPDNMWTPPRSPFNLLQEDHAFDPWRVLVICILLNVTTGLQARRVLSDFFRLCPNAQTATEVESKDIEKVIQSLGLYRKRAEGIQRFSAEYMKESWTHVTELPGIGKYAADAYAIFCTGKWERVRPIDHMLVKYWEFLGGRLGAKSLED</sequence>
<dbReference type="FunFam" id="1.10.340.30:FF:000007">
    <property type="entry name" value="Methyl-CpG-binding domain protein 4"/>
    <property type="match status" value="1"/>
</dbReference>
<feature type="compositionally biased region" description="Basic and acidic residues" evidence="3">
    <location>
        <begin position="1"/>
        <end position="20"/>
    </location>
</feature>
<reference evidence="4 5" key="1">
    <citation type="submission" date="2024-12" db="EMBL/GenBank/DDBJ databases">
        <title>The unique morphological basis and parallel evolutionary history of personate flowers in Penstemon.</title>
        <authorList>
            <person name="Depatie T.H."/>
            <person name="Wessinger C.A."/>
        </authorList>
    </citation>
    <scope>NUCLEOTIDE SEQUENCE [LARGE SCALE GENOMIC DNA]</scope>
    <source>
        <strain evidence="4">WTNN_2</strain>
        <tissue evidence="4">Leaf</tissue>
    </source>
</reference>
<dbReference type="InterPro" id="IPR045138">
    <property type="entry name" value="MeCP2/MBD4"/>
</dbReference>
<feature type="region of interest" description="Disordered" evidence="3">
    <location>
        <begin position="356"/>
        <end position="383"/>
    </location>
</feature>
<feature type="compositionally biased region" description="Basic and acidic residues" evidence="3">
    <location>
        <begin position="370"/>
        <end position="381"/>
    </location>
</feature>
<evidence type="ECO:0000313" key="5">
    <source>
        <dbReference type="Proteomes" id="UP001634393"/>
    </source>
</evidence>
<keyword evidence="2" id="KW-0539">Nucleus</keyword>
<dbReference type="AlphaFoldDB" id="A0ABD3SIZ3"/>
<evidence type="ECO:0000313" key="4">
    <source>
        <dbReference type="EMBL" id="KAL3824248.1"/>
    </source>
</evidence>
<dbReference type="Proteomes" id="UP001634393">
    <property type="component" value="Unassembled WGS sequence"/>
</dbReference>
<feature type="region of interest" description="Disordered" evidence="3">
    <location>
        <begin position="121"/>
        <end position="140"/>
    </location>
</feature>
<accession>A0ABD3SIZ3</accession>
<comment type="caution">
    <text evidence="4">The sequence shown here is derived from an EMBL/GenBank/DDBJ whole genome shotgun (WGS) entry which is preliminary data.</text>
</comment>
<dbReference type="InterPro" id="IPR011257">
    <property type="entry name" value="DNA_glycosylase"/>
</dbReference>
<evidence type="ECO:0000256" key="2">
    <source>
        <dbReference type="ARBA" id="ARBA00023242"/>
    </source>
</evidence>
<protein>
    <recommendedName>
        <fullName evidence="6">HhH-GPD domain-containing protein</fullName>
    </recommendedName>
</protein>
<dbReference type="Gene3D" id="1.10.340.30">
    <property type="entry name" value="Hypothetical protein, domain 2"/>
    <property type="match status" value="1"/>
</dbReference>
<dbReference type="PANTHER" id="PTHR15074:SF0">
    <property type="entry name" value="METHYL-CPG-BINDING DOMAIN PROTEIN 4-LIKE PROTEIN"/>
    <property type="match status" value="1"/>
</dbReference>
<feature type="region of interest" description="Disordered" evidence="3">
    <location>
        <begin position="166"/>
        <end position="197"/>
    </location>
</feature>
<gene>
    <name evidence="4" type="ORF">ACJIZ3_020277</name>
</gene>
<proteinExistence type="predicted"/>
<dbReference type="EMBL" id="JBJXBP010000006">
    <property type="protein sequence ID" value="KAL3824248.1"/>
    <property type="molecule type" value="Genomic_DNA"/>
</dbReference>
<feature type="region of interest" description="Disordered" evidence="3">
    <location>
        <begin position="1"/>
        <end position="50"/>
    </location>
</feature>
<evidence type="ECO:0000256" key="1">
    <source>
        <dbReference type="ARBA" id="ARBA00004123"/>
    </source>
</evidence>
<organism evidence="4 5">
    <name type="scientific">Penstemon smallii</name>
    <dbReference type="NCBI Taxonomy" id="265156"/>
    <lineage>
        <taxon>Eukaryota</taxon>
        <taxon>Viridiplantae</taxon>
        <taxon>Streptophyta</taxon>
        <taxon>Embryophyta</taxon>
        <taxon>Tracheophyta</taxon>
        <taxon>Spermatophyta</taxon>
        <taxon>Magnoliopsida</taxon>
        <taxon>eudicotyledons</taxon>
        <taxon>Gunneridae</taxon>
        <taxon>Pentapetalae</taxon>
        <taxon>asterids</taxon>
        <taxon>lamiids</taxon>
        <taxon>Lamiales</taxon>
        <taxon>Plantaginaceae</taxon>
        <taxon>Cheloneae</taxon>
        <taxon>Penstemon</taxon>
    </lineage>
</organism>
<comment type="subcellular location">
    <subcellularLocation>
        <location evidence="1">Nucleus</location>
    </subcellularLocation>
</comment>
<dbReference type="SUPFAM" id="SSF48150">
    <property type="entry name" value="DNA-glycosylase"/>
    <property type="match status" value="1"/>
</dbReference>
<dbReference type="PANTHER" id="PTHR15074">
    <property type="entry name" value="METHYL-CPG-BINDING PROTEIN"/>
    <property type="match status" value="1"/>
</dbReference>
<evidence type="ECO:0000256" key="3">
    <source>
        <dbReference type="SAM" id="MobiDB-lite"/>
    </source>
</evidence>
<dbReference type="GO" id="GO:0005634">
    <property type="term" value="C:nucleus"/>
    <property type="evidence" value="ECO:0007669"/>
    <property type="project" value="UniProtKB-SubCell"/>
</dbReference>
<keyword evidence="5" id="KW-1185">Reference proteome</keyword>